<organism evidence="1">
    <name type="scientific">viral metagenome</name>
    <dbReference type="NCBI Taxonomy" id="1070528"/>
    <lineage>
        <taxon>unclassified sequences</taxon>
        <taxon>metagenomes</taxon>
        <taxon>organismal metagenomes</taxon>
    </lineage>
</organism>
<name>A0A6C0LVS3_9ZZZZ</name>
<proteinExistence type="predicted"/>
<protein>
    <submittedName>
        <fullName evidence="1">Uncharacterized protein</fullName>
    </submittedName>
</protein>
<dbReference type="EMBL" id="MN740581">
    <property type="protein sequence ID" value="QHU34946.1"/>
    <property type="molecule type" value="Genomic_DNA"/>
</dbReference>
<evidence type="ECO:0000313" key="1">
    <source>
        <dbReference type="EMBL" id="QHU34946.1"/>
    </source>
</evidence>
<sequence length="247" mass="29842">MPSYLDMLPEDIITHVYRMLYKSILNDMKKDTTYINIPIFDKLLEITKNPYIDNLNYYDFVVTSCIDNIVEKYKCFENEYDEDMYNNKLLLYNYSLYNTSLYYKSYYIKPLDIDINKIELSNFFIYNLYNNDNNGISLFNNTYFAHNNFRGIIKKANKNGFILEKVESFRCLAELLYYIIDFYDFIKQILYMNINFIEQIGDILNLSSEKTKERNFLIDVLNFHSNHRYIEELIYDIDNNCVNPQLE</sequence>
<reference evidence="1" key="1">
    <citation type="journal article" date="2020" name="Nature">
        <title>Giant virus diversity and host interactions through global metagenomics.</title>
        <authorList>
            <person name="Schulz F."/>
            <person name="Roux S."/>
            <person name="Paez-Espino D."/>
            <person name="Jungbluth S."/>
            <person name="Walsh D.A."/>
            <person name="Denef V.J."/>
            <person name="McMahon K.D."/>
            <person name="Konstantinidis K.T."/>
            <person name="Eloe-Fadrosh E.A."/>
            <person name="Kyrpides N.C."/>
            <person name="Woyke T."/>
        </authorList>
    </citation>
    <scope>NUCLEOTIDE SEQUENCE</scope>
    <source>
        <strain evidence="1">GVMAG-S-1017244-22</strain>
    </source>
</reference>
<accession>A0A6C0LVS3</accession>
<dbReference type="AlphaFoldDB" id="A0A6C0LVS3"/>